<keyword evidence="2" id="KW-0808">Transferase</keyword>
<dbReference type="GO" id="GO:0016740">
    <property type="term" value="F:transferase activity"/>
    <property type="evidence" value="ECO:0007669"/>
    <property type="project" value="UniProtKB-KW"/>
</dbReference>
<proteinExistence type="predicted"/>
<dbReference type="CDD" id="cd04645">
    <property type="entry name" value="LbH_gamma_CA_like"/>
    <property type="match status" value="1"/>
</dbReference>
<reference evidence="2 3" key="1">
    <citation type="submission" date="2018-03" db="EMBL/GenBank/DDBJ databases">
        <title>Genomic Encyclopedia of Archaeal and Bacterial Type Strains, Phase II (KMG-II): from individual species to whole genera.</title>
        <authorList>
            <person name="Goeker M."/>
        </authorList>
    </citation>
    <scope>NUCLEOTIDE SEQUENCE [LARGE SCALE GENOMIC DNA]</scope>
    <source>
        <strain evidence="2 3">DSM 45601</strain>
    </source>
</reference>
<dbReference type="Gene3D" id="2.160.10.10">
    <property type="entry name" value="Hexapeptide repeat proteins"/>
    <property type="match status" value="1"/>
</dbReference>
<dbReference type="SUPFAM" id="SSF51161">
    <property type="entry name" value="Trimeric LpxA-like enzymes"/>
    <property type="match status" value="1"/>
</dbReference>
<sequence length="208" mass="21581">MEHRTTTARERHGVSQGQSVPEGQDMSDYAERYPGAWIGSADFGGPEIHPEAWVAPTAVVVGRVILGPGSTVWYGSVLRAEAEDIEVGAEVNIQDGCVLHVDPGEPTLLEDRVSLGHQAMVHGAHIGTGALIGIGAAVLHRATVGAGALVAAGAVVPPGTAVPAGVLYAGVPGRVIRELTDDDIARQARTPDNYVRRGAEHAGVRWAG</sequence>
<dbReference type="InterPro" id="IPR047324">
    <property type="entry name" value="LbH_gamma_CA-like"/>
</dbReference>
<organism evidence="2 3">
    <name type="scientific">Allonocardiopsis opalescens</name>
    <dbReference type="NCBI Taxonomy" id="1144618"/>
    <lineage>
        <taxon>Bacteria</taxon>
        <taxon>Bacillati</taxon>
        <taxon>Actinomycetota</taxon>
        <taxon>Actinomycetes</taxon>
        <taxon>Streptosporangiales</taxon>
        <taxon>Allonocardiopsis</taxon>
    </lineage>
</organism>
<dbReference type="InterPro" id="IPR050484">
    <property type="entry name" value="Transf_Hexapept/Carb_Anhydrase"/>
</dbReference>
<feature type="region of interest" description="Disordered" evidence="1">
    <location>
        <begin position="1"/>
        <end position="26"/>
    </location>
</feature>
<name>A0A2T0QAA9_9ACTN</name>
<keyword evidence="3" id="KW-1185">Reference proteome</keyword>
<feature type="compositionally biased region" description="Basic and acidic residues" evidence="1">
    <location>
        <begin position="1"/>
        <end position="13"/>
    </location>
</feature>
<evidence type="ECO:0000256" key="1">
    <source>
        <dbReference type="SAM" id="MobiDB-lite"/>
    </source>
</evidence>
<accession>A0A2T0QAA9</accession>
<comment type="caution">
    <text evidence="2">The sequence shown here is derived from an EMBL/GenBank/DDBJ whole genome shotgun (WGS) entry which is preliminary data.</text>
</comment>
<protein>
    <submittedName>
        <fullName evidence="2">Carbonic anhydrase/acetyltransferase-like protein (Isoleucine patch superfamily)</fullName>
    </submittedName>
</protein>
<dbReference type="EMBL" id="PVZC01000002">
    <property type="protein sequence ID" value="PRY00794.1"/>
    <property type="molecule type" value="Genomic_DNA"/>
</dbReference>
<dbReference type="Proteomes" id="UP000237846">
    <property type="component" value="Unassembled WGS sequence"/>
</dbReference>
<dbReference type="PANTHER" id="PTHR13061">
    <property type="entry name" value="DYNACTIN SUBUNIT P25"/>
    <property type="match status" value="1"/>
</dbReference>
<gene>
    <name evidence="2" type="ORF">CLV72_102426</name>
</gene>
<evidence type="ECO:0000313" key="2">
    <source>
        <dbReference type="EMBL" id="PRY00794.1"/>
    </source>
</evidence>
<dbReference type="PANTHER" id="PTHR13061:SF29">
    <property type="entry name" value="GAMMA CARBONIC ANHYDRASE-LIKE 1, MITOCHONDRIAL-RELATED"/>
    <property type="match status" value="1"/>
</dbReference>
<dbReference type="AlphaFoldDB" id="A0A2T0QAA9"/>
<evidence type="ECO:0000313" key="3">
    <source>
        <dbReference type="Proteomes" id="UP000237846"/>
    </source>
</evidence>
<dbReference type="InterPro" id="IPR011004">
    <property type="entry name" value="Trimer_LpxA-like_sf"/>
</dbReference>